<name>A0A0F9JC04_9ZZZZ</name>
<sequence length="504" mass="58656">MFKKYIYKLIHAIGLLTAIANVALMSFELKTLVTEESLSLRLLVSISSRVFLILMLLSIYAGLFDSLIAKIIKDDSKKFISLPSLLTTRKEFLYKVFIHWGGIFLIIGMFSFNWISYDMGLIYTQIIGITNLHILLLCSFLLIFQKKVFEKEILIFLAISIFYITYSLNQGHGLFSAIQGFKDYFSVIWLYIFFKYFRFKNETITHYINFLMLLVLAQLPIQLIQFLVLRDPEFCSGTFGYHQTGVMGIFMAGVVLYIITVKKLNLKKIILIIYLSSSLLIGSSLFFFIINFFLVPFILIKKYKVRISMKVPMVIILCLIFLGFLQFNKVMKRESESKAFNPFFYFSSEYYATFFAAKETNLHRGRAITWAYATLKDENKLFSGWGVGWIRNMTSKEHEKFTKLTIGYDFPMVLLLYGISGLLIFFYLAYNLFKIRIRITLANPELKFFILCLALLYIIGGIYSQGWISKTTGYCFAMLIGILSNKNNKKYFIEKYLTLKKRNA</sequence>
<feature type="transmembrane region" description="Helical" evidence="1">
    <location>
        <begin position="151"/>
        <end position="168"/>
    </location>
</feature>
<keyword evidence="1" id="KW-0472">Membrane</keyword>
<dbReference type="EMBL" id="LAZR01010411">
    <property type="protein sequence ID" value="KKM67093.1"/>
    <property type="molecule type" value="Genomic_DNA"/>
</dbReference>
<feature type="transmembrane region" description="Helical" evidence="1">
    <location>
        <begin position="174"/>
        <end position="194"/>
    </location>
</feature>
<gene>
    <name evidence="2" type="ORF">LCGC14_1474610</name>
</gene>
<feature type="transmembrane region" description="Helical" evidence="1">
    <location>
        <begin position="311"/>
        <end position="328"/>
    </location>
</feature>
<comment type="caution">
    <text evidence="2">The sequence shown here is derived from an EMBL/GenBank/DDBJ whole genome shotgun (WGS) entry which is preliminary data.</text>
</comment>
<proteinExistence type="predicted"/>
<keyword evidence="1" id="KW-0812">Transmembrane</keyword>
<reference evidence="2" key="1">
    <citation type="journal article" date="2015" name="Nature">
        <title>Complex archaea that bridge the gap between prokaryotes and eukaryotes.</title>
        <authorList>
            <person name="Spang A."/>
            <person name="Saw J.H."/>
            <person name="Jorgensen S.L."/>
            <person name="Zaremba-Niedzwiedzka K."/>
            <person name="Martijn J."/>
            <person name="Lind A.E."/>
            <person name="van Eijk R."/>
            <person name="Schleper C."/>
            <person name="Guy L."/>
            <person name="Ettema T.J."/>
        </authorList>
    </citation>
    <scope>NUCLEOTIDE SEQUENCE</scope>
</reference>
<dbReference type="AlphaFoldDB" id="A0A0F9JC04"/>
<evidence type="ECO:0000313" key="2">
    <source>
        <dbReference type="EMBL" id="KKM67093.1"/>
    </source>
</evidence>
<organism evidence="2">
    <name type="scientific">marine sediment metagenome</name>
    <dbReference type="NCBI Taxonomy" id="412755"/>
    <lineage>
        <taxon>unclassified sequences</taxon>
        <taxon>metagenomes</taxon>
        <taxon>ecological metagenomes</taxon>
    </lineage>
</organism>
<feature type="transmembrane region" description="Helical" evidence="1">
    <location>
        <begin position="50"/>
        <end position="72"/>
    </location>
</feature>
<keyword evidence="1" id="KW-1133">Transmembrane helix</keyword>
<feature type="transmembrane region" description="Helical" evidence="1">
    <location>
        <begin position="406"/>
        <end position="428"/>
    </location>
</feature>
<protein>
    <recommendedName>
        <fullName evidence="3">O-antigen ligase domain-containing protein</fullName>
    </recommendedName>
</protein>
<evidence type="ECO:0000256" key="1">
    <source>
        <dbReference type="SAM" id="Phobius"/>
    </source>
</evidence>
<evidence type="ECO:0008006" key="3">
    <source>
        <dbReference type="Google" id="ProtNLM"/>
    </source>
</evidence>
<feature type="transmembrane region" description="Helical" evidence="1">
    <location>
        <begin position="271"/>
        <end position="299"/>
    </location>
</feature>
<feature type="transmembrane region" description="Helical" evidence="1">
    <location>
        <begin position="206"/>
        <end position="228"/>
    </location>
</feature>
<feature type="transmembrane region" description="Helical" evidence="1">
    <location>
        <begin position="448"/>
        <end position="468"/>
    </location>
</feature>
<feature type="transmembrane region" description="Helical" evidence="1">
    <location>
        <begin position="121"/>
        <end position="144"/>
    </location>
</feature>
<feature type="transmembrane region" description="Helical" evidence="1">
    <location>
        <begin position="240"/>
        <end position="259"/>
    </location>
</feature>
<accession>A0A0F9JC04</accession>
<feature type="transmembrane region" description="Helical" evidence="1">
    <location>
        <begin position="92"/>
        <end position="115"/>
    </location>
</feature>